<comment type="similarity">
    <text evidence="1">Belongs to the ROK (NagC/XylR) family.</text>
</comment>
<name>A0ABS8GQR8_9MICC</name>
<dbReference type="Gene3D" id="3.30.420.40">
    <property type="match status" value="2"/>
</dbReference>
<gene>
    <name evidence="2" type="ORF">LJ752_16260</name>
</gene>
<proteinExistence type="inferred from homology"/>
<accession>A0ABS8GQR8</accession>
<evidence type="ECO:0000313" key="3">
    <source>
        <dbReference type="Proteomes" id="UP001139168"/>
    </source>
</evidence>
<sequence length="320" mass="31792">MAVNGVVLSVDLGGTKVEAALVDAEGAVLARTRRRAATGSGAGTAELRSAVQSVVTGALEAQPPGCMVEAVGIGSAGPLGTVADTVFPLNLSVRDFPIVSVVREIVGEALPVSVGLDGLCIALAESRFGAAAGVSASVSMVVSTGIGGGIIINGVPLLGEHGNAGHIGQLRVSTEESLESATVGTLESIASGPASVAWAQRQGWTGRTGEELGGYARSGDKVARAAIERSAKAVGQALAGVCALLDVGLIVIGGGFSQVSDDYVELVEACARRAAVLPAARTMKVVRAALGSDAPLVGASLLPIWASVRVQAGVAGATRR</sequence>
<dbReference type="SUPFAM" id="SSF53067">
    <property type="entry name" value="Actin-like ATPase domain"/>
    <property type="match status" value="1"/>
</dbReference>
<reference evidence="2" key="1">
    <citation type="submission" date="2021-10" db="EMBL/GenBank/DDBJ databases">
        <title>Novel species in genus Arthrobacter.</title>
        <authorList>
            <person name="Liu Y."/>
        </authorList>
    </citation>
    <scope>NUCLEOTIDE SEQUENCE</scope>
    <source>
        <strain evidence="2">Zg-Y786</strain>
    </source>
</reference>
<evidence type="ECO:0000313" key="2">
    <source>
        <dbReference type="EMBL" id="MCC3267588.1"/>
    </source>
</evidence>
<dbReference type="Pfam" id="PF00480">
    <property type="entry name" value="ROK"/>
    <property type="match status" value="1"/>
</dbReference>
<dbReference type="RefSeq" id="WP_227892525.1">
    <property type="nucleotide sequence ID" value="NZ_JAJFZQ010000011.1"/>
</dbReference>
<dbReference type="InterPro" id="IPR043129">
    <property type="entry name" value="ATPase_NBD"/>
</dbReference>
<keyword evidence="3" id="KW-1185">Reference proteome</keyword>
<comment type="caution">
    <text evidence="2">The sequence shown here is derived from an EMBL/GenBank/DDBJ whole genome shotgun (WGS) entry which is preliminary data.</text>
</comment>
<organism evidence="2 3">
    <name type="scientific">Arthrobacter gengyunqii</name>
    <dbReference type="NCBI Taxonomy" id="2886940"/>
    <lineage>
        <taxon>Bacteria</taxon>
        <taxon>Bacillati</taxon>
        <taxon>Actinomycetota</taxon>
        <taxon>Actinomycetes</taxon>
        <taxon>Micrococcales</taxon>
        <taxon>Micrococcaceae</taxon>
        <taxon>Arthrobacter</taxon>
    </lineage>
</organism>
<evidence type="ECO:0000256" key="1">
    <source>
        <dbReference type="ARBA" id="ARBA00006479"/>
    </source>
</evidence>
<dbReference type="EMBL" id="JAJFZQ010000011">
    <property type="protein sequence ID" value="MCC3267588.1"/>
    <property type="molecule type" value="Genomic_DNA"/>
</dbReference>
<dbReference type="PANTHER" id="PTHR18964:SF169">
    <property type="entry name" value="N-ACETYLMANNOSAMINE KINASE"/>
    <property type="match status" value="1"/>
</dbReference>
<dbReference type="InterPro" id="IPR000600">
    <property type="entry name" value="ROK"/>
</dbReference>
<dbReference type="Proteomes" id="UP001139168">
    <property type="component" value="Unassembled WGS sequence"/>
</dbReference>
<protein>
    <submittedName>
        <fullName evidence="2">ROK family protein</fullName>
    </submittedName>
</protein>
<dbReference type="PANTHER" id="PTHR18964">
    <property type="entry name" value="ROK (REPRESSOR, ORF, KINASE) FAMILY"/>
    <property type="match status" value="1"/>
</dbReference>